<evidence type="ECO:0000256" key="4">
    <source>
        <dbReference type="PROSITE-ProRule" id="PRU10007"/>
    </source>
</evidence>
<dbReference type="SUPFAM" id="SSF53720">
    <property type="entry name" value="ALDH-like"/>
    <property type="match status" value="1"/>
</dbReference>
<dbReference type="GO" id="GO:0047102">
    <property type="term" value="F:aminomuconate-semialdehyde dehydrogenase activity"/>
    <property type="evidence" value="ECO:0000314"/>
    <property type="project" value="CACAO"/>
</dbReference>
<dbReference type="FunFam" id="3.40.605.10:FF:000071">
    <property type="entry name" value="2-aminomuconic acid semialdehyde dehydrogenase"/>
    <property type="match status" value="1"/>
</dbReference>
<evidence type="ECO:0000256" key="2">
    <source>
        <dbReference type="ARBA" id="ARBA00023002"/>
    </source>
</evidence>
<dbReference type="InterPro" id="IPR029510">
    <property type="entry name" value="Ald_DH_CS_GLU"/>
</dbReference>
<feature type="region of interest" description="Disordered" evidence="6">
    <location>
        <begin position="315"/>
        <end position="542"/>
    </location>
</feature>
<sequence>MKHYRNYVNGKWTESSRTFDDVSPVDGSLVAIVHEASRELVDEAVKSGHQALSGEWGRTTATQRVALLRRIADEMERRQGDFLAAEMADTGKPHSMASSIDVPRGIANFRTFADILATAPVDSHRLDLADGAYALNYSARKPLGVVGVISPWNLPLLLMTWKVAPALACGNTVVVKPSEDTPGTATLLAEVMEAAGVPPGVFNLVHGFGPNSAGEFISSHPDISAITFTGESRTGTTIMRAAAEGVKPVSFELGGKNAAIIFADCDFDKMLDTMMRALFLNSGQVCLCSERVYVERPLYDRFCAALVERIKGMKIDWPQDPPGEQGRPEDPHRSGHRGYPCPSPARRPRAGRCRPGDLRRIPRAQPGCRPSPGADSQWPRTVARRAAAESAGDVGDPGGRASCGAARRSAGGAQRGPHVPGGYPLGTAGATRRVHRAAGAAGGAPGAGGGKRQRAGLSSRPGRDPPRSRRLARSPWRTPRGAALPAAWRARPRRPARRHRAGVAGHAQGGAGDQHRRDQPDHRRRTGGDRRRPGAGAALRSG</sequence>
<evidence type="ECO:0000256" key="5">
    <source>
        <dbReference type="RuleBase" id="RU003345"/>
    </source>
</evidence>
<dbReference type="Pfam" id="PF00171">
    <property type="entry name" value="Aldedh"/>
    <property type="match status" value="1"/>
</dbReference>
<dbReference type="InterPro" id="IPR016162">
    <property type="entry name" value="Ald_DH_N"/>
</dbReference>
<dbReference type="PANTHER" id="PTHR43720:SF2">
    <property type="entry name" value="2-AMINOMUCONIC SEMIALDEHYDE DEHYDROGENASE"/>
    <property type="match status" value="1"/>
</dbReference>
<dbReference type="PROSITE" id="PS00687">
    <property type="entry name" value="ALDEHYDE_DEHYDR_GLU"/>
    <property type="match status" value="1"/>
</dbReference>
<evidence type="ECO:0000259" key="7">
    <source>
        <dbReference type="Pfam" id="PF00171"/>
    </source>
</evidence>
<evidence type="ECO:0000313" key="8">
    <source>
        <dbReference type="EMBL" id="AAC33839.1"/>
    </source>
</evidence>
<feature type="compositionally biased region" description="Basic and acidic residues" evidence="6">
    <location>
        <begin position="513"/>
        <end position="532"/>
    </location>
</feature>
<protein>
    <submittedName>
        <fullName evidence="8">2-aminomuconic acid semialdehyde dehydrogenase</fullName>
    </submittedName>
</protein>
<organism evidence="8">
    <name type="scientific">Ectopseudomonas oleovorans</name>
    <name type="common">Pseudomonas oleovorans</name>
    <dbReference type="NCBI Taxonomy" id="301"/>
    <lineage>
        <taxon>Bacteria</taxon>
        <taxon>Pseudomonadati</taxon>
        <taxon>Pseudomonadota</taxon>
        <taxon>Gammaproteobacteria</taxon>
        <taxon>Pseudomonadales</taxon>
        <taxon>Pseudomonadaceae</taxon>
        <taxon>Ectopseudomonas</taxon>
    </lineage>
</organism>
<dbReference type="Gene3D" id="3.40.605.10">
    <property type="entry name" value="Aldehyde Dehydrogenase, Chain A, domain 1"/>
    <property type="match status" value="1"/>
</dbReference>
<feature type="compositionally biased region" description="Low complexity" evidence="6">
    <location>
        <begin position="479"/>
        <end position="489"/>
    </location>
</feature>
<dbReference type="PROSITE" id="PS00070">
    <property type="entry name" value="ALDEHYDE_DEHYDR_CYS"/>
    <property type="match status" value="1"/>
</dbReference>
<dbReference type="EMBL" id="U93363">
    <property type="protein sequence ID" value="AAC33839.1"/>
    <property type="molecule type" value="Genomic_DNA"/>
</dbReference>
<evidence type="ECO:0000256" key="6">
    <source>
        <dbReference type="SAM" id="MobiDB-lite"/>
    </source>
</evidence>
<accession>O68391</accession>
<evidence type="ECO:0000256" key="3">
    <source>
        <dbReference type="ARBA" id="ARBA00023027"/>
    </source>
</evidence>
<feature type="active site" evidence="4">
    <location>
        <position position="252"/>
    </location>
</feature>
<dbReference type="InterPro" id="IPR015590">
    <property type="entry name" value="Aldehyde_DH_dom"/>
</dbReference>
<dbReference type="Gene3D" id="3.40.309.10">
    <property type="entry name" value="Aldehyde Dehydrogenase, Chain A, domain 2"/>
    <property type="match status" value="1"/>
</dbReference>
<dbReference type="BioCyc" id="MetaCyc:MONOMER-13321"/>
<dbReference type="AlphaFoldDB" id="O68391"/>
<evidence type="ECO:0000256" key="1">
    <source>
        <dbReference type="ARBA" id="ARBA00009986"/>
    </source>
</evidence>
<reference evidence="8" key="2">
    <citation type="submission" date="1999-07" db="EMBL/GenBank/DDBJ databases">
        <authorList>
            <person name="Davis J.K."/>
            <person name="Somerville C.C."/>
            <person name="Spain J.C."/>
        </authorList>
    </citation>
    <scope>NUCLEOTIDE SEQUENCE</scope>
    <source>
        <strain evidence="8">JS45</strain>
    </source>
</reference>
<dbReference type="FunFam" id="3.40.309.10:FF:000070">
    <property type="entry name" value="2-aminomuconic acid semialdehyde dehydrogenase"/>
    <property type="match status" value="1"/>
</dbReference>
<keyword evidence="3" id="KW-0520">NAD</keyword>
<dbReference type="InterPro" id="IPR016160">
    <property type="entry name" value="Ald_DH_CS_CYS"/>
</dbReference>
<feature type="domain" description="Aldehyde dehydrogenase" evidence="7">
    <location>
        <begin position="12"/>
        <end position="321"/>
    </location>
</feature>
<gene>
    <name evidence="8" type="primary">amnC</name>
</gene>
<proteinExistence type="inferred from homology"/>
<dbReference type="PANTHER" id="PTHR43720">
    <property type="entry name" value="2-AMINOMUCONIC SEMIALDEHYDE DEHYDROGENASE"/>
    <property type="match status" value="1"/>
</dbReference>
<feature type="compositionally biased region" description="Gly residues" evidence="6">
    <location>
        <begin position="440"/>
        <end position="450"/>
    </location>
</feature>
<feature type="compositionally biased region" description="Basic residues" evidence="6">
    <location>
        <begin position="490"/>
        <end position="501"/>
    </location>
</feature>
<feature type="compositionally biased region" description="Low complexity" evidence="6">
    <location>
        <begin position="399"/>
        <end position="416"/>
    </location>
</feature>
<dbReference type="InterPro" id="IPR016163">
    <property type="entry name" value="Ald_DH_C"/>
</dbReference>
<keyword evidence="2 5" id="KW-0560">Oxidoreductase</keyword>
<reference evidence="8" key="1">
    <citation type="journal article" date="1998" name="J. Bacteriol.">
        <title>Purification, characterization, and sequence analysis of 2-aminomuconic 6-semialdehyde dehydrogenase from Pseudomonas pseudoalcaligenes JS45.</title>
        <authorList>
            <person name="He Z."/>
            <person name="Davis J.K."/>
            <person name="Spain J.C."/>
        </authorList>
    </citation>
    <scope>NUCLEOTIDE SEQUENCE</scope>
    <source>
        <strain evidence="8">JS45</strain>
    </source>
</reference>
<dbReference type="InterPro" id="IPR016161">
    <property type="entry name" value="Ald_DH/histidinol_DH"/>
</dbReference>
<name>O68391_ECTOL</name>
<comment type="similarity">
    <text evidence="1 5">Belongs to the aldehyde dehydrogenase family.</text>
</comment>